<dbReference type="EMBL" id="FNSC01000001">
    <property type="protein sequence ID" value="SED50990.1"/>
    <property type="molecule type" value="Genomic_DNA"/>
</dbReference>
<evidence type="ECO:0000313" key="3">
    <source>
        <dbReference type="EMBL" id="SED50990.1"/>
    </source>
</evidence>
<dbReference type="InterPro" id="IPR051934">
    <property type="entry name" value="Phage_Tail_Fiber_Structural"/>
</dbReference>
<dbReference type="InterPro" id="IPR022225">
    <property type="entry name" value="Phage_tail_fibre_N"/>
</dbReference>
<dbReference type="AlphaFoldDB" id="A0A1H5BAL8"/>
<dbReference type="CDD" id="cd19958">
    <property type="entry name" value="pyocin_knob"/>
    <property type="match status" value="1"/>
</dbReference>
<sequence length="579" mass="60882">MAQDYYCILTNAGLAYEAACKANQVPIKLTHFAVGDGNGAAYNPGPEATALLQDEANPSWLLAEAMIADDVGGWTIREVGIFTDTGLLYAIGKYPDSVKPVLAQGSGKQFYVRAIFQTSNATSVTLLIDNSIVMATRAFVLEHVQAELAKLDSKQSVRVATTANIALTGLQTVDGVVLAAGDRVLVKNQAAAKDNGIYIAAQGVWPRAADADINAEVTPGLVMHIEQGATLADSRWQLVTDAPIVLGTTALTFLDVTAGYAPIASPAFTGTPTAPTPSAADKSPKLATTEFVRRAIGDTTGSIAIPSVSVIDSATDFDAIIQPGWFSSLLGGAAGSRNPNHPDGQAAAGNGSGVANYYWLQVAKYSNNLIQVALPYASSADTTIATIKFRLLGGATWSPWRSLAHSENLKEATQAEAEAAAITGKWLSPLRALQLLRAAAANATEVLRGVLRVGTQAEVNAGTLDDVAVTPKKLRFGFSMSLTANGYITFPTWLGGLIVQWGTSGAVTYDARLTVNYPIAFPNACFAVLTNYKAPTTSTDHCQSYGVANVGTTSFQVENQWVYNGNAGNFPAVWIGFGY</sequence>
<dbReference type="PANTHER" id="PTHR35191:SF1">
    <property type="entry name" value="PROPHAGE SIDE TAIL FIBER PROTEIN HOMOLOG STFQ-RELATED"/>
    <property type="match status" value="1"/>
</dbReference>
<dbReference type="Gene3D" id="2.60.40.3940">
    <property type="match status" value="1"/>
</dbReference>
<dbReference type="Proteomes" id="UP000242849">
    <property type="component" value="Unassembled WGS sequence"/>
</dbReference>
<dbReference type="RefSeq" id="WP_090382227.1">
    <property type="nucleotide sequence ID" value="NZ_FNSC01000001.1"/>
</dbReference>
<reference evidence="4" key="1">
    <citation type="submission" date="2016-10" db="EMBL/GenBank/DDBJ databases">
        <authorList>
            <person name="Varghese N."/>
            <person name="Submissions S."/>
        </authorList>
    </citation>
    <scope>NUCLEOTIDE SEQUENCE [LARGE SCALE GENOMIC DNA]</scope>
    <source>
        <strain evidence="4">DSM 12111</strain>
    </source>
</reference>
<dbReference type="Pfam" id="PF12571">
    <property type="entry name" value="Phage_tail_fib"/>
    <property type="match status" value="1"/>
</dbReference>
<dbReference type="Pfam" id="PF21882">
    <property type="entry name" value="Gp53-like_C"/>
    <property type="match status" value="1"/>
</dbReference>
<organism evidence="3 4">
    <name type="scientific">Pseudomonas anguilliseptica</name>
    <dbReference type="NCBI Taxonomy" id="53406"/>
    <lineage>
        <taxon>Bacteria</taxon>
        <taxon>Pseudomonadati</taxon>
        <taxon>Pseudomonadota</taxon>
        <taxon>Gammaproteobacteria</taxon>
        <taxon>Pseudomonadales</taxon>
        <taxon>Pseudomonadaceae</taxon>
        <taxon>Pseudomonas</taxon>
    </lineage>
</organism>
<evidence type="ECO:0000259" key="1">
    <source>
        <dbReference type="Pfam" id="PF12571"/>
    </source>
</evidence>
<evidence type="ECO:0000259" key="2">
    <source>
        <dbReference type="Pfam" id="PF21882"/>
    </source>
</evidence>
<dbReference type="STRING" id="53406.SAMN05421553_2789"/>
<gene>
    <name evidence="3" type="ORF">SAMN05421553_2789</name>
</gene>
<protein>
    <submittedName>
        <fullName evidence="3">Phage-related tail fibre protein</fullName>
    </submittedName>
</protein>
<proteinExistence type="predicted"/>
<feature type="domain" description="Phage tail fibre protein N-terminal" evidence="1">
    <location>
        <begin position="1"/>
        <end position="137"/>
    </location>
</feature>
<accession>A0A1H5BAL8</accession>
<dbReference type="PANTHER" id="PTHR35191">
    <property type="entry name" value="PROPHAGE SIDE TAIL FIBER PROTEIN HOMOLOG STFQ-RELATED"/>
    <property type="match status" value="1"/>
</dbReference>
<feature type="domain" description="Putative tail fiber protein gp53-like C-terminal" evidence="2">
    <location>
        <begin position="495"/>
        <end position="579"/>
    </location>
</feature>
<dbReference type="OrthoDB" id="9810174at2"/>
<evidence type="ECO:0000313" key="4">
    <source>
        <dbReference type="Proteomes" id="UP000242849"/>
    </source>
</evidence>
<dbReference type="InterPro" id="IPR054075">
    <property type="entry name" value="Gp53-like_C"/>
</dbReference>
<keyword evidence="4" id="KW-1185">Reference proteome</keyword>
<name>A0A1H5BAL8_PSEAG</name>